<evidence type="ECO:0000313" key="2">
    <source>
        <dbReference type="EMBL" id="GFD55322.1"/>
    </source>
</evidence>
<gene>
    <name evidence="2" type="ORF">Tci_927291</name>
</gene>
<protein>
    <submittedName>
        <fullName evidence="2">Uncharacterized protein</fullName>
    </submittedName>
</protein>
<proteinExistence type="predicted"/>
<evidence type="ECO:0000256" key="1">
    <source>
        <dbReference type="SAM" id="MobiDB-lite"/>
    </source>
</evidence>
<organism evidence="2">
    <name type="scientific">Tanacetum cinerariifolium</name>
    <name type="common">Dalmatian daisy</name>
    <name type="synonym">Chrysanthemum cinerariifolium</name>
    <dbReference type="NCBI Taxonomy" id="118510"/>
    <lineage>
        <taxon>Eukaryota</taxon>
        <taxon>Viridiplantae</taxon>
        <taxon>Streptophyta</taxon>
        <taxon>Embryophyta</taxon>
        <taxon>Tracheophyta</taxon>
        <taxon>Spermatophyta</taxon>
        <taxon>Magnoliopsida</taxon>
        <taxon>eudicotyledons</taxon>
        <taxon>Gunneridae</taxon>
        <taxon>Pentapetalae</taxon>
        <taxon>asterids</taxon>
        <taxon>campanulids</taxon>
        <taxon>Asterales</taxon>
        <taxon>Asteraceae</taxon>
        <taxon>Asteroideae</taxon>
        <taxon>Anthemideae</taxon>
        <taxon>Anthemidinae</taxon>
        <taxon>Tanacetum</taxon>
    </lineage>
</organism>
<name>A0A699X5F2_TANCI</name>
<comment type="caution">
    <text evidence="2">The sequence shown here is derived from an EMBL/GenBank/DDBJ whole genome shotgun (WGS) entry which is preliminary data.</text>
</comment>
<dbReference type="EMBL" id="BKCJ011816530">
    <property type="protein sequence ID" value="GFD55322.1"/>
    <property type="molecule type" value="Genomic_DNA"/>
</dbReference>
<sequence>PRRRRRESAARPEQCAGLVRHRLLPARAAGLPPRVRQHRARRLRSGVGRAAAGRTGPAHPQHVRSRAGWQLPRPVLPGRGHRAVRPEHPARDGRA</sequence>
<feature type="region of interest" description="Disordered" evidence="1">
    <location>
        <begin position="43"/>
        <end position="95"/>
    </location>
</feature>
<feature type="non-terminal residue" evidence="2">
    <location>
        <position position="95"/>
    </location>
</feature>
<feature type="compositionally biased region" description="Basic and acidic residues" evidence="1">
    <location>
        <begin position="84"/>
        <end position="95"/>
    </location>
</feature>
<feature type="non-terminal residue" evidence="2">
    <location>
        <position position="1"/>
    </location>
</feature>
<accession>A0A699X5F2</accession>
<dbReference type="AlphaFoldDB" id="A0A699X5F2"/>
<reference evidence="2" key="1">
    <citation type="journal article" date="2019" name="Sci. Rep.">
        <title>Draft genome of Tanacetum cinerariifolium, the natural source of mosquito coil.</title>
        <authorList>
            <person name="Yamashiro T."/>
            <person name="Shiraishi A."/>
            <person name="Satake H."/>
            <person name="Nakayama K."/>
        </authorList>
    </citation>
    <scope>NUCLEOTIDE SEQUENCE</scope>
</reference>